<reference evidence="2" key="1">
    <citation type="journal article" date="2020" name="Mol. Plant Microbe Interact.">
        <title>Genome Sequence of the Biocontrol Agent Coniothyrium minitans strain Conio (IMI 134523).</title>
        <authorList>
            <person name="Patel D."/>
            <person name="Shittu T.A."/>
            <person name="Baroncelli R."/>
            <person name="Muthumeenakshi S."/>
            <person name="Osborne T.H."/>
            <person name="Janganan T.K."/>
            <person name="Sreenivasaprasad S."/>
        </authorList>
    </citation>
    <scope>NUCLEOTIDE SEQUENCE</scope>
    <source>
        <strain evidence="2">Conio</strain>
    </source>
</reference>
<gene>
    <name evidence="2" type="ORF">PMIN01_07131</name>
</gene>
<feature type="region of interest" description="Disordered" evidence="1">
    <location>
        <begin position="21"/>
        <end position="69"/>
    </location>
</feature>
<name>A0A9P6KP25_9PLEO</name>
<evidence type="ECO:0000313" key="3">
    <source>
        <dbReference type="Proteomes" id="UP000756921"/>
    </source>
</evidence>
<dbReference type="EMBL" id="WJXW01000007">
    <property type="protein sequence ID" value="KAF9734228.1"/>
    <property type="molecule type" value="Genomic_DNA"/>
</dbReference>
<dbReference type="AlphaFoldDB" id="A0A9P6KP25"/>
<dbReference type="Proteomes" id="UP000756921">
    <property type="component" value="Unassembled WGS sequence"/>
</dbReference>
<evidence type="ECO:0000313" key="2">
    <source>
        <dbReference type="EMBL" id="KAF9734228.1"/>
    </source>
</evidence>
<sequence>MRQEAVMSEPTPDARIEVIHQQRADLDVSASSPLEESDGAPRSRGTSSDERLDASLMQRTLSSGDVPLS</sequence>
<accession>A0A9P6KP25</accession>
<protein>
    <submittedName>
        <fullName evidence="2">Uncharacterized protein</fullName>
    </submittedName>
</protein>
<evidence type="ECO:0000256" key="1">
    <source>
        <dbReference type="SAM" id="MobiDB-lite"/>
    </source>
</evidence>
<comment type="caution">
    <text evidence="2">The sequence shown here is derived from an EMBL/GenBank/DDBJ whole genome shotgun (WGS) entry which is preliminary data.</text>
</comment>
<proteinExistence type="predicted"/>
<keyword evidence="3" id="KW-1185">Reference proteome</keyword>
<organism evidence="2 3">
    <name type="scientific">Paraphaeosphaeria minitans</name>
    <dbReference type="NCBI Taxonomy" id="565426"/>
    <lineage>
        <taxon>Eukaryota</taxon>
        <taxon>Fungi</taxon>
        <taxon>Dikarya</taxon>
        <taxon>Ascomycota</taxon>
        <taxon>Pezizomycotina</taxon>
        <taxon>Dothideomycetes</taxon>
        <taxon>Pleosporomycetidae</taxon>
        <taxon>Pleosporales</taxon>
        <taxon>Massarineae</taxon>
        <taxon>Didymosphaeriaceae</taxon>
        <taxon>Paraphaeosphaeria</taxon>
    </lineage>
</organism>